<gene>
    <name evidence="1" type="ORF">Ga0080574_TMP5075</name>
</gene>
<organism evidence="1 2">
    <name type="scientific">Salipiger abyssi</name>
    <dbReference type="NCBI Taxonomy" id="1250539"/>
    <lineage>
        <taxon>Bacteria</taxon>
        <taxon>Pseudomonadati</taxon>
        <taxon>Pseudomonadota</taxon>
        <taxon>Alphaproteobacteria</taxon>
        <taxon>Rhodobacterales</taxon>
        <taxon>Roseobacteraceae</taxon>
        <taxon>Salipiger</taxon>
    </lineage>
</organism>
<dbReference type="OrthoDB" id="9553613at2"/>
<name>A0A1P8V156_9RHOB</name>
<evidence type="ECO:0000313" key="2">
    <source>
        <dbReference type="Proteomes" id="UP000187059"/>
    </source>
</evidence>
<protein>
    <submittedName>
        <fullName evidence="1">Uncharacterized protein</fullName>
    </submittedName>
</protein>
<dbReference type="EMBL" id="CP015096">
    <property type="protein sequence ID" value="APZ55357.1"/>
    <property type="molecule type" value="Genomic_DNA"/>
</dbReference>
<evidence type="ECO:0000313" key="1">
    <source>
        <dbReference type="EMBL" id="APZ55357.1"/>
    </source>
</evidence>
<proteinExistence type="predicted"/>
<sequence>MGDRALIIFKNSYSVSPTVYLHWGGIDVAGYIETLRRLTGDEELTPSYAAARLIGIAHEDTPGVMSIGVYSTSDELADSILKDEGDQITEQSNGDAGIVIVSTKDYSWQAYGGYLAQNDDEEAA</sequence>
<dbReference type="AlphaFoldDB" id="A0A1P8V156"/>
<reference evidence="1 2" key="1">
    <citation type="submission" date="2016-04" db="EMBL/GenBank/DDBJ databases">
        <title>Deep-sea bacteria in the southern Pacific.</title>
        <authorList>
            <person name="Tang K."/>
        </authorList>
    </citation>
    <scope>NUCLEOTIDE SEQUENCE [LARGE SCALE GENOMIC DNA]</scope>
    <source>
        <strain evidence="1 2">JLT2014</strain>
        <plasmid evidence="2">ppaby8</plasmid>
    </source>
</reference>
<geneLocation type="plasmid" evidence="2">
    <name>ppaby8</name>
</geneLocation>
<keyword evidence="2" id="KW-1185">Reference proteome</keyword>
<dbReference type="KEGG" id="paby:Ga0080574_TMP5075"/>
<keyword evidence="1" id="KW-0614">Plasmid</keyword>
<dbReference type="RefSeq" id="WP_076706302.1">
    <property type="nucleotide sequence ID" value="NZ_CP015096.1"/>
</dbReference>
<dbReference type="Proteomes" id="UP000187059">
    <property type="component" value="Plasmid pPABY8"/>
</dbReference>
<accession>A0A1P8V156</accession>